<dbReference type="EMBL" id="JBHTKJ010000035">
    <property type="protein sequence ID" value="MFD1039436.1"/>
    <property type="molecule type" value="Genomic_DNA"/>
</dbReference>
<dbReference type="InterPro" id="IPR001670">
    <property type="entry name" value="ADH_Fe/GldA"/>
</dbReference>
<dbReference type="Pfam" id="PF00465">
    <property type="entry name" value="Fe-ADH"/>
    <property type="match status" value="1"/>
</dbReference>
<comment type="similarity">
    <text evidence="1">Belongs to the iron-containing alcohol dehydrogenase family.</text>
</comment>
<comment type="caution">
    <text evidence="6">The sequence shown here is derived from an EMBL/GenBank/DDBJ whole genome shotgun (WGS) entry which is preliminary data.</text>
</comment>
<feature type="domain" description="Fe-containing alcohol dehydrogenase-like C-terminal" evidence="5">
    <location>
        <begin position="181"/>
        <end position="378"/>
    </location>
</feature>
<feature type="domain" description="Alcohol dehydrogenase iron-type/glycerol dehydrogenase GldA" evidence="4">
    <location>
        <begin position="2"/>
        <end position="170"/>
    </location>
</feature>
<dbReference type="InterPro" id="IPR039697">
    <property type="entry name" value="Alcohol_dehydrogenase_Fe"/>
</dbReference>
<keyword evidence="2" id="KW-0560">Oxidoreductase</keyword>
<dbReference type="RefSeq" id="WP_390363120.1">
    <property type="nucleotide sequence ID" value="NZ_JBHTKJ010000035.1"/>
</dbReference>
<dbReference type="Pfam" id="PF25137">
    <property type="entry name" value="ADH_Fe_C"/>
    <property type="match status" value="1"/>
</dbReference>
<dbReference type="InterPro" id="IPR018211">
    <property type="entry name" value="ADH_Fe_CS"/>
</dbReference>
<evidence type="ECO:0000313" key="6">
    <source>
        <dbReference type="EMBL" id="MFD1039436.1"/>
    </source>
</evidence>
<protein>
    <submittedName>
        <fullName evidence="6">Iron-containing alcohol dehydrogenase</fullName>
    </submittedName>
</protein>
<dbReference type="PROSITE" id="PS00913">
    <property type="entry name" value="ADH_IRON_1"/>
    <property type="match status" value="1"/>
</dbReference>
<evidence type="ECO:0000256" key="3">
    <source>
        <dbReference type="ARBA" id="ARBA00023027"/>
    </source>
</evidence>
<evidence type="ECO:0000259" key="4">
    <source>
        <dbReference type="Pfam" id="PF00465"/>
    </source>
</evidence>
<name>A0ABW3LM27_9BACI</name>
<sequence>MPNRIVYGSGSFQQIGQIVSELGNKALVISDSVMKKMNRVKECVVLNEEAGISTAIYSEVNTEPTDVHVREAMEICRENNCEVIIAVGGGSCIDTAKAVAVMMTNDGEIGEYFREKIPFPNKPLPLIAIPTTGGTGSEGTKVTVITDTVNQVKMMISQPELLPAVAIVDPLLTLSCPRSITAATGVDALCHALEAYISRLKHPVSDMYALTSIDLITKYLLRAYENGEDIEAREKMSLAAMLAGIAFSNSSVTLVHGMSRPIGAVFHIPHGFSNAMLLATVLTFTKDAAVQRFASIGKHILDTDDGSDEQLADEVIQKIIKLCNDLDIPNMKKWGIDKESYDIAIPKMAADAIASGSPANNPKVPTQEQIEQLYYNAYEFNYEVEKIH</sequence>
<accession>A0ABW3LM27</accession>
<dbReference type="SUPFAM" id="SSF56796">
    <property type="entry name" value="Dehydroquinate synthase-like"/>
    <property type="match status" value="1"/>
</dbReference>
<keyword evidence="7" id="KW-1185">Reference proteome</keyword>
<dbReference type="PANTHER" id="PTHR11496">
    <property type="entry name" value="ALCOHOL DEHYDROGENASE"/>
    <property type="match status" value="1"/>
</dbReference>
<evidence type="ECO:0000259" key="5">
    <source>
        <dbReference type="Pfam" id="PF25137"/>
    </source>
</evidence>
<dbReference type="Gene3D" id="3.40.50.1970">
    <property type="match status" value="1"/>
</dbReference>
<evidence type="ECO:0000313" key="7">
    <source>
        <dbReference type="Proteomes" id="UP001597040"/>
    </source>
</evidence>
<proteinExistence type="inferred from homology"/>
<dbReference type="CDD" id="cd08194">
    <property type="entry name" value="Fe-ADH-like"/>
    <property type="match status" value="1"/>
</dbReference>
<dbReference type="Proteomes" id="UP001597040">
    <property type="component" value="Unassembled WGS sequence"/>
</dbReference>
<dbReference type="PANTHER" id="PTHR11496:SF102">
    <property type="entry name" value="ALCOHOL DEHYDROGENASE 4"/>
    <property type="match status" value="1"/>
</dbReference>
<organism evidence="6 7">
    <name type="scientific">Virgibacillus byunsanensis</name>
    <dbReference type="NCBI Taxonomy" id="570945"/>
    <lineage>
        <taxon>Bacteria</taxon>
        <taxon>Bacillati</taxon>
        <taxon>Bacillota</taxon>
        <taxon>Bacilli</taxon>
        <taxon>Bacillales</taxon>
        <taxon>Bacillaceae</taxon>
        <taxon>Virgibacillus</taxon>
    </lineage>
</organism>
<gene>
    <name evidence="6" type="ORF">ACFQ3N_13680</name>
</gene>
<dbReference type="InterPro" id="IPR056798">
    <property type="entry name" value="ADH_Fe_C"/>
</dbReference>
<dbReference type="Gene3D" id="1.20.1090.10">
    <property type="entry name" value="Dehydroquinate synthase-like - alpha domain"/>
    <property type="match status" value="1"/>
</dbReference>
<evidence type="ECO:0000256" key="2">
    <source>
        <dbReference type="ARBA" id="ARBA00023002"/>
    </source>
</evidence>
<keyword evidence="3" id="KW-0520">NAD</keyword>
<evidence type="ECO:0000256" key="1">
    <source>
        <dbReference type="ARBA" id="ARBA00007358"/>
    </source>
</evidence>
<reference evidence="7" key="1">
    <citation type="journal article" date="2019" name="Int. J. Syst. Evol. Microbiol.">
        <title>The Global Catalogue of Microorganisms (GCM) 10K type strain sequencing project: providing services to taxonomists for standard genome sequencing and annotation.</title>
        <authorList>
            <consortium name="The Broad Institute Genomics Platform"/>
            <consortium name="The Broad Institute Genome Sequencing Center for Infectious Disease"/>
            <person name="Wu L."/>
            <person name="Ma J."/>
        </authorList>
    </citation>
    <scope>NUCLEOTIDE SEQUENCE [LARGE SCALE GENOMIC DNA]</scope>
    <source>
        <strain evidence="7">CCUG 56754</strain>
    </source>
</reference>